<dbReference type="PRINTS" id="PR00368">
    <property type="entry name" value="FADPNR"/>
</dbReference>
<dbReference type="PANTHER" id="PTHR43539">
    <property type="entry name" value="FLAVIN-BINDING MONOOXYGENASE-LIKE PROTEIN (AFU_ORTHOLOGUE AFUA_4G09220)"/>
    <property type="match status" value="1"/>
</dbReference>
<dbReference type="PANTHER" id="PTHR43539:SF78">
    <property type="entry name" value="FLAVIN-CONTAINING MONOOXYGENASE"/>
    <property type="match status" value="1"/>
</dbReference>
<protein>
    <submittedName>
        <fullName evidence="2">NAD(P)/FAD-dependent oxidoreductase</fullName>
    </submittedName>
</protein>
<name>A0ABP8JLJ5_9BACT</name>
<dbReference type="Proteomes" id="UP001500454">
    <property type="component" value="Unassembled WGS sequence"/>
</dbReference>
<proteinExistence type="predicted"/>
<comment type="caution">
    <text evidence="2">The sequence shown here is derived from an EMBL/GenBank/DDBJ whole genome shotgun (WGS) entry which is preliminary data.</text>
</comment>
<organism evidence="2 3">
    <name type="scientific">Hymenobacter koreensis</name>
    <dbReference type="NCBI Taxonomy" id="1084523"/>
    <lineage>
        <taxon>Bacteria</taxon>
        <taxon>Pseudomonadati</taxon>
        <taxon>Bacteroidota</taxon>
        <taxon>Cytophagia</taxon>
        <taxon>Cytophagales</taxon>
        <taxon>Hymenobacteraceae</taxon>
        <taxon>Hymenobacter</taxon>
    </lineage>
</organism>
<sequence length="376" mass="40833">MPNIYSTDFSSSAYRTDTLIIGAGQAGLAAAYYAQRAGLECILVDEQAAVGDVWNLRYDSLRLFSPAWASSLPGWPWPGNPLRYPTGKEAAEYLRAYAARFQFQIHHQQRVVRLQQVGNSGYRATTAMGQQYIARQVVVCTGGFQAPKVPALTQQLGSEVTQLHSRDYRQPSQVPGSGPVAVVGSGNSALQIAADLARAGRSVYLAFDERTPAMPNNALMWVMLKVGGLLRASRHRPIGAQMIARPEPVVSSDLRAVRRLPNVHLIGRAVTAPTPSSLQGQHHTTPALDAVLWATGYAPDFQWIELPVLDASGHPVHYRGLTQFPGLAFLGLPWLDSRGSALLEGVGRDARRVIRALAAGRMAPVEKMNVNVAVLR</sequence>
<gene>
    <name evidence="2" type="ORF">GCM10023186_43670</name>
</gene>
<accession>A0ABP8JLJ5</accession>
<evidence type="ECO:0000256" key="1">
    <source>
        <dbReference type="ARBA" id="ARBA00023002"/>
    </source>
</evidence>
<dbReference type="EMBL" id="BAABHA010000015">
    <property type="protein sequence ID" value="GAA4392765.1"/>
    <property type="molecule type" value="Genomic_DNA"/>
</dbReference>
<dbReference type="RefSeq" id="WP_345227747.1">
    <property type="nucleotide sequence ID" value="NZ_BAABHA010000015.1"/>
</dbReference>
<dbReference type="InterPro" id="IPR036188">
    <property type="entry name" value="FAD/NAD-bd_sf"/>
</dbReference>
<keyword evidence="3" id="KW-1185">Reference proteome</keyword>
<dbReference type="Pfam" id="PF13738">
    <property type="entry name" value="Pyr_redox_3"/>
    <property type="match status" value="1"/>
</dbReference>
<dbReference type="PRINTS" id="PR00469">
    <property type="entry name" value="PNDRDTASEII"/>
</dbReference>
<evidence type="ECO:0000313" key="3">
    <source>
        <dbReference type="Proteomes" id="UP001500454"/>
    </source>
</evidence>
<reference evidence="3" key="1">
    <citation type="journal article" date="2019" name="Int. J. Syst. Evol. Microbiol.">
        <title>The Global Catalogue of Microorganisms (GCM) 10K type strain sequencing project: providing services to taxonomists for standard genome sequencing and annotation.</title>
        <authorList>
            <consortium name="The Broad Institute Genomics Platform"/>
            <consortium name="The Broad Institute Genome Sequencing Center for Infectious Disease"/>
            <person name="Wu L."/>
            <person name="Ma J."/>
        </authorList>
    </citation>
    <scope>NUCLEOTIDE SEQUENCE [LARGE SCALE GENOMIC DNA]</scope>
    <source>
        <strain evidence="3">JCM 17924</strain>
    </source>
</reference>
<keyword evidence="1" id="KW-0560">Oxidoreductase</keyword>
<dbReference type="InterPro" id="IPR050982">
    <property type="entry name" value="Auxin_biosynth/cation_transpt"/>
</dbReference>
<dbReference type="Gene3D" id="3.50.50.60">
    <property type="entry name" value="FAD/NAD(P)-binding domain"/>
    <property type="match status" value="1"/>
</dbReference>
<dbReference type="SUPFAM" id="SSF51905">
    <property type="entry name" value="FAD/NAD(P)-binding domain"/>
    <property type="match status" value="1"/>
</dbReference>
<evidence type="ECO:0000313" key="2">
    <source>
        <dbReference type="EMBL" id="GAA4392765.1"/>
    </source>
</evidence>